<dbReference type="SUPFAM" id="SSF53850">
    <property type="entry name" value="Periplasmic binding protein-like II"/>
    <property type="match status" value="1"/>
</dbReference>
<gene>
    <name evidence="6" type="ORF">ACIBG2_19020</name>
</gene>
<dbReference type="InterPro" id="IPR036390">
    <property type="entry name" value="WH_DNA-bd_sf"/>
</dbReference>
<reference evidence="6 7" key="1">
    <citation type="submission" date="2024-10" db="EMBL/GenBank/DDBJ databases">
        <title>The Natural Products Discovery Center: Release of the First 8490 Sequenced Strains for Exploring Actinobacteria Biosynthetic Diversity.</title>
        <authorList>
            <person name="Kalkreuter E."/>
            <person name="Kautsar S.A."/>
            <person name="Yang D."/>
            <person name="Bader C.D."/>
            <person name="Teijaro C.N."/>
            <person name="Fluegel L."/>
            <person name="Davis C.M."/>
            <person name="Simpson J.R."/>
            <person name="Lauterbach L."/>
            <person name="Steele A.D."/>
            <person name="Gui C."/>
            <person name="Meng S."/>
            <person name="Li G."/>
            <person name="Viehrig K."/>
            <person name="Ye F."/>
            <person name="Su P."/>
            <person name="Kiefer A.F."/>
            <person name="Nichols A."/>
            <person name="Cepeda A.J."/>
            <person name="Yan W."/>
            <person name="Fan B."/>
            <person name="Jiang Y."/>
            <person name="Adhikari A."/>
            <person name="Zheng C.-J."/>
            <person name="Schuster L."/>
            <person name="Cowan T.M."/>
            <person name="Smanski M.J."/>
            <person name="Chevrette M.G."/>
            <person name="De Carvalho L.P.S."/>
            <person name="Shen B."/>
        </authorList>
    </citation>
    <scope>NUCLEOTIDE SEQUENCE [LARGE SCALE GENOMIC DNA]</scope>
    <source>
        <strain evidence="6 7">NPDC050545</strain>
    </source>
</reference>
<evidence type="ECO:0000256" key="2">
    <source>
        <dbReference type="ARBA" id="ARBA00023015"/>
    </source>
</evidence>
<dbReference type="CDD" id="cd08414">
    <property type="entry name" value="PBP2_LTTR_aromatics_like"/>
    <property type="match status" value="1"/>
</dbReference>
<evidence type="ECO:0000313" key="6">
    <source>
        <dbReference type="EMBL" id="MFI6499487.1"/>
    </source>
</evidence>
<keyword evidence="2" id="KW-0805">Transcription regulation</keyword>
<dbReference type="PANTHER" id="PTHR30346">
    <property type="entry name" value="TRANSCRIPTIONAL DUAL REGULATOR HCAR-RELATED"/>
    <property type="match status" value="1"/>
</dbReference>
<dbReference type="Gene3D" id="1.10.10.10">
    <property type="entry name" value="Winged helix-like DNA-binding domain superfamily/Winged helix DNA-binding domain"/>
    <property type="match status" value="1"/>
</dbReference>
<protein>
    <submittedName>
        <fullName evidence="6">LysR family transcriptional regulator</fullName>
    </submittedName>
</protein>
<dbReference type="InterPro" id="IPR005119">
    <property type="entry name" value="LysR_subst-bd"/>
</dbReference>
<keyword evidence="7" id="KW-1185">Reference proteome</keyword>
<dbReference type="Gene3D" id="3.40.190.10">
    <property type="entry name" value="Periplasmic binding protein-like II"/>
    <property type="match status" value="2"/>
</dbReference>
<dbReference type="Pfam" id="PF03466">
    <property type="entry name" value="LysR_substrate"/>
    <property type="match status" value="1"/>
</dbReference>
<dbReference type="InterPro" id="IPR000847">
    <property type="entry name" value="LysR_HTH_N"/>
</dbReference>
<evidence type="ECO:0000313" key="7">
    <source>
        <dbReference type="Proteomes" id="UP001612741"/>
    </source>
</evidence>
<accession>A0ABW7YUX9</accession>
<evidence type="ECO:0000256" key="4">
    <source>
        <dbReference type="ARBA" id="ARBA00023163"/>
    </source>
</evidence>
<name>A0ABW7YUX9_9ACTN</name>
<keyword evidence="3" id="KW-0238">DNA-binding</keyword>
<dbReference type="PROSITE" id="PS50931">
    <property type="entry name" value="HTH_LYSR"/>
    <property type="match status" value="1"/>
</dbReference>
<proteinExistence type="inferred from homology"/>
<dbReference type="SUPFAM" id="SSF46785">
    <property type="entry name" value="Winged helix' DNA-binding domain"/>
    <property type="match status" value="1"/>
</dbReference>
<dbReference type="PRINTS" id="PR00039">
    <property type="entry name" value="HTHLYSR"/>
</dbReference>
<comment type="similarity">
    <text evidence="1">Belongs to the LysR transcriptional regulatory family.</text>
</comment>
<evidence type="ECO:0000256" key="1">
    <source>
        <dbReference type="ARBA" id="ARBA00009437"/>
    </source>
</evidence>
<feature type="domain" description="HTH lysR-type" evidence="5">
    <location>
        <begin position="1"/>
        <end position="58"/>
    </location>
</feature>
<dbReference type="Pfam" id="PF00126">
    <property type="entry name" value="HTH_1"/>
    <property type="match status" value="1"/>
</dbReference>
<keyword evidence="4" id="KW-0804">Transcription</keyword>
<organism evidence="6 7">
    <name type="scientific">Nonomuraea typhae</name>
    <dbReference type="NCBI Taxonomy" id="2603600"/>
    <lineage>
        <taxon>Bacteria</taxon>
        <taxon>Bacillati</taxon>
        <taxon>Actinomycetota</taxon>
        <taxon>Actinomycetes</taxon>
        <taxon>Streptosporangiales</taxon>
        <taxon>Streptosporangiaceae</taxon>
        <taxon>Nonomuraea</taxon>
    </lineage>
</organism>
<evidence type="ECO:0000259" key="5">
    <source>
        <dbReference type="PROSITE" id="PS50931"/>
    </source>
</evidence>
<dbReference type="EMBL" id="JBITGY010000005">
    <property type="protein sequence ID" value="MFI6499487.1"/>
    <property type="molecule type" value="Genomic_DNA"/>
</dbReference>
<dbReference type="PANTHER" id="PTHR30346:SF0">
    <property type="entry name" value="HCA OPERON TRANSCRIPTIONAL ACTIVATOR HCAR"/>
    <property type="match status" value="1"/>
</dbReference>
<sequence>MELRLLAYFVAVAEERHFGRAAVRLHMTQPPLSRAIRRLETDLGATLLHRSPAGVTLTAAGQALLEEARTLLEQAARARARVTAAATLTIGTLAGNAEQARIRLADGFRARHPDVTVRIREADLGDPAAGLRTGLADVALTRLPFDRSGLRVHVLREDPVGAVLRADDPLARRDVLHLRDLAGRRWFQFPDGTDPLWRDYWNAGEPREGPVVRTVEECVQAVLWNGTVGLTPLPHHLPGGLTAVRLADQPPSPVVVAWADSAGNPLIRSFLDLVAAVSGS</sequence>
<evidence type="ECO:0000256" key="3">
    <source>
        <dbReference type="ARBA" id="ARBA00023125"/>
    </source>
</evidence>
<dbReference type="Proteomes" id="UP001612741">
    <property type="component" value="Unassembled WGS sequence"/>
</dbReference>
<dbReference type="InterPro" id="IPR036388">
    <property type="entry name" value="WH-like_DNA-bd_sf"/>
</dbReference>
<dbReference type="RefSeq" id="WP_397082822.1">
    <property type="nucleotide sequence ID" value="NZ_JBITGY010000005.1"/>
</dbReference>
<comment type="caution">
    <text evidence="6">The sequence shown here is derived from an EMBL/GenBank/DDBJ whole genome shotgun (WGS) entry which is preliminary data.</text>
</comment>